<feature type="compositionally biased region" description="Low complexity" evidence="1">
    <location>
        <begin position="306"/>
        <end position="317"/>
    </location>
</feature>
<dbReference type="AlphaFoldDB" id="A0A2N5TJ94"/>
<feature type="compositionally biased region" description="Basic and acidic residues" evidence="1">
    <location>
        <begin position="46"/>
        <end position="72"/>
    </location>
</feature>
<reference evidence="2 3" key="1">
    <citation type="submission" date="2017-11" db="EMBL/GenBank/DDBJ databases">
        <title>De novo assembly and phasing of dikaryotic genomes from two isolates of Puccinia coronata f. sp. avenae, the causal agent of oat crown rust.</title>
        <authorList>
            <person name="Miller M.E."/>
            <person name="Zhang Y."/>
            <person name="Omidvar V."/>
            <person name="Sperschneider J."/>
            <person name="Schwessinger B."/>
            <person name="Raley C."/>
            <person name="Palmer J.M."/>
            <person name="Garnica D."/>
            <person name="Upadhyaya N."/>
            <person name="Rathjen J."/>
            <person name="Taylor J.M."/>
            <person name="Park R.F."/>
            <person name="Dodds P.N."/>
            <person name="Hirsch C.D."/>
            <person name="Kianian S.F."/>
            <person name="Figueroa M."/>
        </authorList>
    </citation>
    <scope>NUCLEOTIDE SEQUENCE [LARGE SCALE GENOMIC DNA]</scope>
    <source>
        <strain evidence="2">12NC29</strain>
    </source>
</reference>
<protein>
    <submittedName>
        <fullName evidence="2">Uncharacterized protein</fullName>
    </submittedName>
</protein>
<comment type="caution">
    <text evidence="2">The sequence shown here is derived from an EMBL/GenBank/DDBJ whole genome shotgun (WGS) entry which is preliminary data.</text>
</comment>
<evidence type="ECO:0000256" key="1">
    <source>
        <dbReference type="SAM" id="MobiDB-lite"/>
    </source>
</evidence>
<proteinExistence type="predicted"/>
<dbReference type="STRING" id="200324.A0A2N5TJ94"/>
<feature type="region of interest" description="Disordered" evidence="1">
    <location>
        <begin position="283"/>
        <end position="317"/>
    </location>
</feature>
<keyword evidence="3" id="KW-1185">Reference proteome</keyword>
<evidence type="ECO:0000313" key="3">
    <source>
        <dbReference type="Proteomes" id="UP000235388"/>
    </source>
</evidence>
<accession>A0A2N5TJ94</accession>
<dbReference type="PANTHER" id="PTHR33246:SF51">
    <property type="entry name" value="MYB_SANT-LIKE DOMAIN-CONTAINING PROTEIN"/>
    <property type="match status" value="1"/>
</dbReference>
<dbReference type="PANTHER" id="PTHR33246">
    <property type="entry name" value="CCHC-TYPE DOMAIN-CONTAINING PROTEIN"/>
    <property type="match status" value="1"/>
</dbReference>
<gene>
    <name evidence="2" type="ORF">PCANC_28180</name>
</gene>
<dbReference type="Proteomes" id="UP000235388">
    <property type="component" value="Unassembled WGS sequence"/>
</dbReference>
<name>A0A2N5TJ94_9BASI</name>
<organism evidence="2 3">
    <name type="scientific">Puccinia coronata f. sp. avenae</name>
    <dbReference type="NCBI Taxonomy" id="200324"/>
    <lineage>
        <taxon>Eukaryota</taxon>
        <taxon>Fungi</taxon>
        <taxon>Dikarya</taxon>
        <taxon>Basidiomycota</taxon>
        <taxon>Pucciniomycotina</taxon>
        <taxon>Pucciniomycetes</taxon>
        <taxon>Pucciniales</taxon>
        <taxon>Pucciniaceae</taxon>
        <taxon>Puccinia</taxon>
    </lineage>
</organism>
<feature type="region of interest" description="Disordered" evidence="1">
    <location>
        <begin position="1"/>
        <end position="96"/>
    </location>
</feature>
<dbReference type="OrthoDB" id="2507581at2759"/>
<dbReference type="EMBL" id="PGCJ01000607">
    <property type="protein sequence ID" value="PLW25573.1"/>
    <property type="molecule type" value="Genomic_DNA"/>
</dbReference>
<sequence>MNIDPPNTGIGAGHVPTPPPPPPILTYCTGKPRINLRTSPAYQKQKAREQEEKNHQKEETPTHSGEEQHHQQDQYQQQQQNRPSTGTYGLRPGDFEDYRPRPAVIIKEPDLKYEGDNFKEFLDRFELAAEIYGAGDFDKARQVCRFVKGEDLKKELESMEGYDNRDWKTLRKSMLDVWGGSPLKICYTIQDLYDLIKLCTAGINRSNTAVRAVLEQPCSTGGRTGTVRPKHLPAGRTGLSDQFLGPIAQDQPGPVGQICPTSWLSLRSDSVRPTTGRTRLFEHRSSSRVRPVNAGSAAKTKEGSRTSRTLGSTSQNL</sequence>
<evidence type="ECO:0000313" key="2">
    <source>
        <dbReference type="EMBL" id="PLW25573.1"/>
    </source>
</evidence>